<evidence type="ECO:0000313" key="4">
    <source>
        <dbReference type="Proteomes" id="UP000256710"/>
    </source>
</evidence>
<dbReference type="AlphaFoldDB" id="A0A375HNW6"/>
<name>A0A375HNW6_9BURK</name>
<dbReference type="EMBL" id="OFTC01000033">
    <property type="protein sequence ID" value="SOZ38458.1"/>
    <property type="molecule type" value="Genomic_DNA"/>
</dbReference>
<reference evidence="3 4" key="1">
    <citation type="submission" date="2018-01" db="EMBL/GenBank/DDBJ databases">
        <authorList>
            <person name="Clerissi C."/>
        </authorList>
    </citation>
    <scope>NUCLEOTIDE SEQUENCE [LARGE SCALE GENOMIC DNA]</scope>
    <source>
        <strain evidence="1">Cupriavidus taiwanensis STM 6082</strain>
        <strain evidence="2">Cupriavidus taiwanensis STM 6160</strain>
        <plasmid evidence="2">II</plasmid>
        <plasmid evidence="3">ii</plasmid>
    </source>
</reference>
<keyword evidence="2" id="KW-0614">Plasmid</keyword>
<sequence>MQRKIVEAQGFARLDFGSFRGAA</sequence>
<organism evidence="2 3">
    <name type="scientific">Cupriavidus neocaledonicus</name>
    <dbReference type="NCBI Taxonomy" id="1040979"/>
    <lineage>
        <taxon>Bacteria</taxon>
        <taxon>Pseudomonadati</taxon>
        <taxon>Pseudomonadota</taxon>
        <taxon>Betaproteobacteria</taxon>
        <taxon>Burkholderiales</taxon>
        <taxon>Burkholderiaceae</taxon>
        <taxon>Cupriavidus</taxon>
    </lineage>
</organism>
<dbReference type="EMBL" id="LT984807">
    <property type="protein sequence ID" value="SPD59951.1"/>
    <property type="molecule type" value="Genomic_DNA"/>
</dbReference>
<geneLocation type="plasmid" evidence="3">
    <name>ii</name>
</geneLocation>
<accession>A0A375HNW6</accession>
<protein>
    <submittedName>
        <fullName evidence="2">Uncharacterized protein</fullName>
    </submittedName>
</protein>
<dbReference type="Proteomes" id="UP000256710">
    <property type="component" value="Unassembled WGS sequence"/>
</dbReference>
<gene>
    <name evidence="1" type="ORF">CBM2605_B100409</name>
    <name evidence="2" type="ORF">CBM2607_MP20603</name>
</gene>
<evidence type="ECO:0000313" key="3">
    <source>
        <dbReference type="Proteomes" id="UP000255168"/>
    </source>
</evidence>
<geneLocation type="plasmid" evidence="2">
    <name>II</name>
</geneLocation>
<proteinExistence type="predicted"/>
<keyword evidence="4" id="KW-1185">Reference proteome</keyword>
<evidence type="ECO:0000313" key="1">
    <source>
        <dbReference type="EMBL" id="SOZ38458.1"/>
    </source>
</evidence>
<evidence type="ECO:0000313" key="2">
    <source>
        <dbReference type="EMBL" id="SPD59951.1"/>
    </source>
</evidence>
<dbReference type="Proteomes" id="UP000255168">
    <property type="component" value="Plasmid II"/>
</dbReference>